<evidence type="ECO:0000256" key="2">
    <source>
        <dbReference type="ARBA" id="ARBA00022679"/>
    </source>
</evidence>
<comment type="caution">
    <text evidence="5">The sequence shown here is derived from an EMBL/GenBank/DDBJ whole genome shotgun (WGS) entry which is preliminary data.</text>
</comment>
<dbReference type="Pfam" id="PF04577">
    <property type="entry name" value="Glyco_transf_61"/>
    <property type="match status" value="1"/>
</dbReference>
<dbReference type="InterPro" id="IPR049625">
    <property type="entry name" value="Glyco_transf_61_cat"/>
</dbReference>
<evidence type="ECO:0000259" key="4">
    <source>
        <dbReference type="Pfam" id="PF04577"/>
    </source>
</evidence>
<dbReference type="GO" id="GO:0016757">
    <property type="term" value="F:glycosyltransferase activity"/>
    <property type="evidence" value="ECO:0007669"/>
    <property type="project" value="UniProtKB-KW"/>
</dbReference>
<dbReference type="EMBL" id="WUBI01000001">
    <property type="protein sequence ID" value="MWV44483.1"/>
    <property type="molecule type" value="Genomic_DNA"/>
</dbReference>
<keyword evidence="6" id="KW-1185">Reference proteome</keyword>
<sequence length="373" mass="42251">MDAFKTIPCGYFEHTKDWVREEQHRDNSGISFQSFDYGGEVEFRAPRSVELEIHPYLTAYRMKPDDGFVVSIPEGRIWGQSGAVLTPGGRLLGDVSAEYDEHLNAMVTPEHHPIFKRWNHPRLEQIGGTTAALAFCGGHNYFHWMYDVMARWGMLIESGITYDRIIVNANPYGAFVQETLAMLGLSDEKVIRTHPSLYLQSERLIVPSMLMSAHYPKWATSMLRKLFLPHQATNMRVHERLYVSRKKASVRRVVNESEVTDFLSDLGFCGLLLEEMSVAEQIALFASARVIVAAHGAGLSNLAFCQPGTKVIEVFHPGHIMPVYWMISNHNELDYYLMHGHEQPAEGIDFAGLEDIRIDIGTLRKTLQLAGIE</sequence>
<protein>
    <submittedName>
        <fullName evidence="5">DUF563 domain-containing protein</fullName>
    </submittedName>
</protein>
<dbReference type="InterPro" id="IPR007657">
    <property type="entry name" value="Glycosyltransferase_61"/>
</dbReference>
<proteinExistence type="predicted"/>
<gene>
    <name evidence="5" type="ORF">GRF59_12685</name>
</gene>
<dbReference type="AlphaFoldDB" id="A0A7X3LIF0"/>
<accession>A0A7X3LIF0</accession>
<evidence type="ECO:0000313" key="5">
    <source>
        <dbReference type="EMBL" id="MWV44483.1"/>
    </source>
</evidence>
<evidence type="ECO:0000256" key="3">
    <source>
        <dbReference type="ARBA" id="ARBA00023180"/>
    </source>
</evidence>
<dbReference type="Proteomes" id="UP000460318">
    <property type="component" value="Unassembled WGS sequence"/>
</dbReference>
<organism evidence="5 6">
    <name type="scientific">Paenibacillus dendrobii</name>
    <dbReference type="NCBI Taxonomy" id="2691084"/>
    <lineage>
        <taxon>Bacteria</taxon>
        <taxon>Bacillati</taxon>
        <taxon>Bacillota</taxon>
        <taxon>Bacilli</taxon>
        <taxon>Bacillales</taxon>
        <taxon>Paenibacillaceae</taxon>
        <taxon>Paenibacillus</taxon>
    </lineage>
</organism>
<name>A0A7X3LIF0_9BACL</name>
<dbReference type="RefSeq" id="WP_160497895.1">
    <property type="nucleotide sequence ID" value="NZ_WUBI01000001.1"/>
</dbReference>
<reference evidence="5 6" key="1">
    <citation type="submission" date="2019-12" db="EMBL/GenBank/DDBJ databases">
        <title>Paenibacillus sp. nov., an endophytic bacterium isolated from the stem of Dendrobium.</title>
        <authorList>
            <person name="Zhao R."/>
        </authorList>
    </citation>
    <scope>NUCLEOTIDE SEQUENCE [LARGE SCALE GENOMIC DNA]</scope>
    <source>
        <strain evidence="5 6">HJL G12</strain>
    </source>
</reference>
<keyword evidence="2" id="KW-0808">Transferase</keyword>
<keyword evidence="1" id="KW-0328">Glycosyltransferase</keyword>
<feature type="domain" description="Glycosyltransferase 61 catalytic" evidence="4">
    <location>
        <begin position="141"/>
        <end position="312"/>
    </location>
</feature>
<keyword evidence="3" id="KW-0325">Glycoprotein</keyword>
<evidence type="ECO:0000313" key="6">
    <source>
        <dbReference type="Proteomes" id="UP000460318"/>
    </source>
</evidence>
<dbReference type="PANTHER" id="PTHR20961">
    <property type="entry name" value="GLYCOSYLTRANSFERASE"/>
    <property type="match status" value="1"/>
</dbReference>
<evidence type="ECO:0000256" key="1">
    <source>
        <dbReference type="ARBA" id="ARBA00022676"/>
    </source>
</evidence>